<dbReference type="Proteomes" id="UP001600165">
    <property type="component" value="Unassembled WGS sequence"/>
</dbReference>
<evidence type="ECO:0000256" key="1">
    <source>
        <dbReference type="SAM" id="SignalP"/>
    </source>
</evidence>
<evidence type="ECO:0000313" key="2">
    <source>
        <dbReference type="EMBL" id="MFE4104907.1"/>
    </source>
</evidence>
<reference evidence="2 3" key="1">
    <citation type="submission" date="2024-10" db="EMBL/GenBank/DDBJ databases">
        <authorList>
            <person name="Ratan Roy A."/>
            <person name="Morales Sandoval P.H."/>
            <person name="De Los Santos Villalobos S."/>
            <person name="Chakraborty S."/>
            <person name="Mukherjee J."/>
        </authorList>
    </citation>
    <scope>NUCLEOTIDE SEQUENCE [LARGE SCALE GENOMIC DNA]</scope>
    <source>
        <strain evidence="2 3">S1</strain>
    </source>
</reference>
<gene>
    <name evidence="2" type="ORF">ACFVKH_01370</name>
</gene>
<evidence type="ECO:0000313" key="3">
    <source>
        <dbReference type="Proteomes" id="UP001600165"/>
    </source>
</evidence>
<dbReference type="EMBL" id="JBHZOL010000008">
    <property type="protein sequence ID" value="MFE4104907.1"/>
    <property type="molecule type" value="Genomic_DNA"/>
</dbReference>
<keyword evidence="3" id="KW-1185">Reference proteome</keyword>
<proteinExistence type="predicted"/>
<dbReference type="PROSITE" id="PS51257">
    <property type="entry name" value="PROKAR_LIPOPROTEIN"/>
    <property type="match status" value="1"/>
</dbReference>
<sequence length="183" mass="19709">MTQVRWILCGLCFLLMSCSASEPVTSAEPVPANTAETAESAIEEPTQLLLSDLGQVLPITAQAEIKGEIIQLEVAETPQQQALGLMYRAELPPDRGMLFQFSSPRPANFWMKNVPVPLDMVFIRQGEVQAIAAEVPPCSSEPCPTYGPGRVIIDQVIELRSGRAAELGLEVGDTVSVTAIATE</sequence>
<feature type="signal peptide" evidence="1">
    <location>
        <begin position="1"/>
        <end position="26"/>
    </location>
</feature>
<dbReference type="InterPro" id="IPR003795">
    <property type="entry name" value="DUF192"/>
</dbReference>
<dbReference type="PANTHER" id="PTHR37953:SF1">
    <property type="entry name" value="UPF0127 PROTEIN MJ1496"/>
    <property type="match status" value="1"/>
</dbReference>
<protein>
    <submittedName>
        <fullName evidence="2">DUF192 domain-containing protein</fullName>
    </submittedName>
</protein>
<comment type="caution">
    <text evidence="2">The sequence shown here is derived from an EMBL/GenBank/DDBJ whole genome shotgun (WGS) entry which is preliminary data.</text>
</comment>
<accession>A0ABW6IAK1</accession>
<dbReference type="Pfam" id="PF02643">
    <property type="entry name" value="DUF192"/>
    <property type="match status" value="1"/>
</dbReference>
<keyword evidence="1" id="KW-0732">Signal</keyword>
<dbReference type="InterPro" id="IPR038695">
    <property type="entry name" value="Saro_0823-like_sf"/>
</dbReference>
<dbReference type="PANTHER" id="PTHR37953">
    <property type="entry name" value="UPF0127 PROTEIN MJ1496"/>
    <property type="match status" value="1"/>
</dbReference>
<name>A0ABW6IAK1_9CYAN</name>
<dbReference type="Gene3D" id="2.60.120.1140">
    <property type="entry name" value="Protein of unknown function DUF192"/>
    <property type="match status" value="1"/>
</dbReference>
<dbReference type="RefSeq" id="WP_377960636.1">
    <property type="nucleotide sequence ID" value="NZ_JBHZOL010000008.1"/>
</dbReference>
<organism evidence="2 3">
    <name type="scientific">Almyronema epifaneia S1</name>
    <dbReference type="NCBI Taxonomy" id="2991925"/>
    <lineage>
        <taxon>Bacteria</taxon>
        <taxon>Bacillati</taxon>
        <taxon>Cyanobacteriota</taxon>
        <taxon>Cyanophyceae</taxon>
        <taxon>Nodosilineales</taxon>
        <taxon>Nodosilineaceae</taxon>
        <taxon>Almyronema</taxon>
        <taxon>Almyronema epifaneia</taxon>
    </lineage>
</organism>
<feature type="chain" id="PRO_5045694802" evidence="1">
    <location>
        <begin position="27"/>
        <end position="183"/>
    </location>
</feature>